<dbReference type="GO" id="GO:0072583">
    <property type="term" value="P:clathrin-dependent endocytosis"/>
    <property type="evidence" value="ECO:0000318"/>
    <property type="project" value="GO_Central"/>
</dbReference>
<dbReference type="PROSITE" id="PS50942">
    <property type="entry name" value="ENTH"/>
    <property type="match status" value="1"/>
</dbReference>
<dbReference type="GO" id="GO:0048268">
    <property type="term" value="P:clathrin coat assembly"/>
    <property type="evidence" value="ECO:0007669"/>
    <property type="project" value="InterPro"/>
</dbReference>
<organism evidence="10 11">
    <name type="scientific">Helianthus annuus</name>
    <name type="common">Common sunflower</name>
    <dbReference type="NCBI Taxonomy" id="4232"/>
    <lineage>
        <taxon>Eukaryota</taxon>
        <taxon>Viridiplantae</taxon>
        <taxon>Streptophyta</taxon>
        <taxon>Embryophyta</taxon>
        <taxon>Tracheophyta</taxon>
        <taxon>Spermatophyta</taxon>
        <taxon>Magnoliopsida</taxon>
        <taxon>eudicotyledons</taxon>
        <taxon>Gunneridae</taxon>
        <taxon>Pentapetalae</taxon>
        <taxon>asterids</taxon>
        <taxon>campanulids</taxon>
        <taxon>Asterales</taxon>
        <taxon>Asteraceae</taxon>
        <taxon>Asteroideae</taxon>
        <taxon>Heliantheae alliance</taxon>
        <taxon>Heliantheae</taxon>
        <taxon>Helianthus</taxon>
    </lineage>
</organism>
<evidence type="ECO:0000256" key="3">
    <source>
        <dbReference type="ARBA" id="ARBA00004600"/>
    </source>
</evidence>
<comment type="subcellular location">
    <subcellularLocation>
        <location evidence="1">Cytoplasmic vesicle</location>
        <location evidence="1">Clathrin-coated vesicle</location>
    </subcellularLocation>
    <subcellularLocation>
        <location evidence="2">Golgi apparatus</location>
    </subcellularLocation>
    <subcellularLocation>
        <location evidence="3">Membrane</location>
        <location evidence="3">Clathrin-coated pit</location>
    </subcellularLocation>
</comment>
<keyword evidence="11" id="KW-1185">Reference proteome</keyword>
<evidence type="ECO:0000256" key="8">
    <source>
        <dbReference type="ARBA" id="ARBA00023329"/>
    </source>
</evidence>
<gene>
    <name evidence="10" type="ORF">HannXRQ_Chr14g0445001</name>
</gene>
<dbReference type="Gene3D" id="1.25.40.90">
    <property type="match status" value="1"/>
</dbReference>
<dbReference type="InterPro" id="IPR045192">
    <property type="entry name" value="AP180-like"/>
</dbReference>
<evidence type="ECO:0000256" key="5">
    <source>
        <dbReference type="ARBA" id="ARBA00023034"/>
    </source>
</evidence>
<dbReference type="InterPro" id="IPR008942">
    <property type="entry name" value="ENTH_VHS"/>
</dbReference>
<evidence type="ECO:0000256" key="7">
    <source>
        <dbReference type="ARBA" id="ARBA00023176"/>
    </source>
</evidence>
<dbReference type="Pfam" id="PF07651">
    <property type="entry name" value="ANTH"/>
    <property type="match status" value="1"/>
</dbReference>
<dbReference type="PANTHER" id="PTHR22951:SF76">
    <property type="entry name" value="OS09G0468150 PROTEIN"/>
    <property type="match status" value="1"/>
</dbReference>
<dbReference type="InterPro" id="IPR011417">
    <property type="entry name" value="ANTH_dom"/>
</dbReference>
<dbReference type="GO" id="GO:0006900">
    <property type="term" value="P:vesicle budding from membrane"/>
    <property type="evidence" value="ECO:0000318"/>
    <property type="project" value="GO_Central"/>
</dbReference>
<dbReference type="FunFam" id="1.25.40.90:FF:000035">
    <property type="entry name" value="Putative clathrin assembly protein At4g40080"/>
    <property type="match status" value="1"/>
</dbReference>
<reference evidence="11" key="1">
    <citation type="journal article" date="2017" name="Nature">
        <title>The sunflower genome provides insights into oil metabolism, flowering and Asterid evolution.</title>
        <authorList>
            <person name="Badouin H."/>
            <person name="Gouzy J."/>
            <person name="Grassa C.J."/>
            <person name="Murat F."/>
            <person name="Staton S.E."/>
            <person name="Cottret L."/>
            <person name="Lelandais-Briere C."/>
            <person name="Owens G.L."/>
            <person name="Carrere S."/>
            <person name="Mayjonade B."/>
            <person name="Legrand L."/>
            <person name="Gill N."/>
            <person name="Kane N.C."/>
            <person name="Bowers J.E."/>
            <person name="Hubner S."/>
            <person name="Bellec A."/>
            <person name="Berard A."/>
            <person name="Berges H."/>
            <person name="Blanchet N."/>
            <person name="Boniface M.C."/>
            <person name="Brunel D."/>
            <person name="Catrice O."/>
            <person name="Chaidir N."/>
            <person name="Claudel C."/>
            <person name="Donnadieu C."/>
            <person name="Faraut T."/>
            <person name="Fievet G."/>
            <person name="Helmstetter N."/>
            <person name="King M."/>
            <person name="Knapp S.J."/>
            <person name="Lai Z."/>
            <person name="Le Paslier M.C."/>
            <person name="Lippi Y."/>
            <person name="Lorenzon L."/>
            <person name="Mandel J.R."/>
            <person name="Marage G."/>
            <person name="Marchand G."/>
            <person name="Marquand E."/>
            <person name="Bret-Mestries E."/>
            <person name="Morien E."/>
            <person name="Nambeesan S."/>
            <person name="Nguyen T."/>
            <person name="Pegot-Espagnet P."/>
            <person name="Pouilly N."/>
            <person name="Raftis F."/>
            <person name="Sallet E."/>
            <person name="Schiex T."/>
            <person name="Thomas J."/>
            <person name="Vandecasteele C."/>
            <person name="Vares D."/>
            <person name="Vear F."/>
            <person name="Vautrin S."/>
            <person name="Crespi M."/>
            <person name="Mangin B."/>
            <person name="Burke J.M."/>
            <person name="Salse J."/>
            <person name="Munos S."/>
            <person name="Vincourt P."/>
            <person name="Rieseberg L.H."/>
            <person name="Langlade N.B."/>
        </authorList>
    </citation>
    <scope>NUCLEOTIDE SEQUENCE [LARGE SCALE GENOMIC DNA]</scope>
    <source>
        <strain evidence="11">cv. SF193</strain>
    </source>
</reference>
<dbReference type="FunCoup" id="A0A251SIM0">
    <property type="interactions" value="46"/>
</dbReference>
<dbReference type="SUPFAM" id="SSF48464">
    <property type="entry name" value="ENTH/VHS domain"/>
    <property type="match status" value="1"/>
</dbReference>
<dbReference type="AlphaFoldDB" id="A0A251SIM0"/>
<keyword evidence="4" id="KW-0254">Endocytosis</keyword>
<evidence type="ECO:0000313" key="11">
    <source>
        <dbReference type="Proteomes" id="UP000215914"/>
    </source>
</evidence>
<keyword evidence="6" id="KW-0472">Membrane</keyword>
<protein>
    <submittedName>
        <fullName evidence="10">Putative ENTH/VHS and ANTH domains-containing protein</fullName>
    </submittedName>
</protein>
<dbReference type="CDD" id="cd16987">
    <property type="entry name" value="ANTH_N_AP180_plant"/>
    <property type="match status" value="1"/>
</dbReference>
<name>A0A251SIM0_HELAN</name>
<sequence length="306" mass="34665">MRNLIGTIKDKLSLSKLTLSKPTTSYLHIAVLRTTTHSPTTPPTDHHLTTLLTLGDSSRATASIIIHSLTTRLHRTKNTYVALKCLFTVHVIITRGPFILKDQLAVFPSANGHNNLKLSNFRDKSSAATWMLSAWVRWYARYIETILFTLKNKSLVSSCFTVSKEKQQDLLSSIMTSDLIRDFGLLIGVIDEICKVPDELLVERNRLVYGIMELLAHDYLLTVNELVIRLSEFKVRVKLLSWNELVELGSVINRLTASKERLLQLFSVKKISVETLWEMVEELDNEIGMGKFQKPGVSQLSLVTEL</sequence>
<evidence type="ECO:0000256" key="6">
    <source>
        <dbReference type="ARBA" id="ARBA00023136"/>
    </source>
</evidence>
<dbReference type="InterPro" id="IPR013809">
    <property type="entry name" value="ENTH"/>
</dbReference>
<dbReference type="GO" id="GO:0005905">
    <property type="term" value="C:clathrin-coated pit"/>
    <property type="evidence" value="ECO:0000318"/>
    <property type="project" value="GO_Central"/>
</dbReference>
<dbReference type="EMBL" id="CM007903">
    <property type="protein sequence ID" value="OTF98382.1"/>
    <property type="molecule type" value="Genomic_DNA"/>
</dbReference>
<evidence type="ECO:0000313" key="10">
    <source>
        <dbReference type="EMBL" id="OTF98382.1"/>
    </source>
</evidence>
<dbReference type="Proteomes" id="UP000215914">
    <property type="component" value="Chromosome 14"/>
</dbReference>
<dbReference type="PANTHER" id="PTHR22951">
    <property type="entry name" value="CLATHRIN ASSEMBLY PROTEIN"/>
    <property type="match status" value="1"/>
</dbReference>
<dbReference type="OMA" id="WYASYLE"/>
<evidence type="ECO:0000259" key="9">
    <source>
        <dbReference type="PROSITE" id="PS50942"/>
    </source>
</evidence>
<dbReference type="GO" id="GO:0030136">
    <property type="term" value="C:clathrin-coated vesicle"/>
    <property type="evidence" value="ECO:0000318"/>
    <property type="project" value="GO_Central"/>
</dbReference>
<dbReference type="GO" id="GO:0000149">
    <property type="term" value="F:SNARE binding"/>
    <property type="evidence" value="ECO:0000318"/>
    <property type="project" value="GO_Central"/>
</dbReference>
<dbReference type="GO" id="GO:0005794">
    <property type="term" value="C:Golgi apparatus"/>
    <property type="evidence" value="ECO:0007669"/>
    <property type="project" value="UniProtKB-SubCell"/>
</dbReference>
<dbReference type="GO" id="GO:0005546">
    <property type="term" value="F:phosphatidylinositol-4,5-bisphosphate binding"/>
    <property type="evidence" value="ECO:0000318"/>
    <property type="project" value="GO_Central"/>
</dbReference>
<accession>A0A251SIM0</accession>
<dbReference type="InterPro" id="IPR048050">
    <property type="entry name" value="ANTH_N_plant"/>
</dbReference>
<keyword evidence="5" id="KW-0333">Golgi apparatus</keyword>
<evidence type="ECO:0000256" key="2">
    <source>
        <dbReference type="ARBA" id="ARBA00004555"/>
    </source>
</evidence>
<dbReference type="GO" id="GO:0032050">
    <property type="term" value="F:clathrin heavy chain binding"/>
    <property type="evidence" value="ECO:0000318"/>
    <property type="project" value="GO_Central"/>
</dbReference>
<keyword evidence="7" id="KW-0168">Coated pit</keyword>
<proteinExistence type="predicted"/>
<dbReference type="GO" id="GO:0005545">
    <property type="term" value="F:1-phosphatidylinositol binding"/>
    <property type="evidence" value="ECO:0000318"/>
    <property type="project" value="GO_Central"/>
</dbReference>
<dbReference type="SMART" id="SM00273">
    <property type="entry name" value="ENTH"/>
    <property type="match status" value="1"/>
</dbReference>
<dbReference type="InParanoid" id="A0A251SIM0"/>
<evidence type="ECO:0000256" key="4">
    <source>
        <dbReference type="ARBA" id="ARBA00022583"/>
    </source>
</evidence>
<evidence type="ECO:0000256" key="1">
    <source>
        <dbReference type="ARBA" id="ARBA00004132"/>
    </source>
</evidence>
<dbReference type="STRING" id="4232.A0A251SIM0"/>
<feature type="domain" description="ENTH" evidence="9">
    <location>
        <begin position="19"/>
        <end position="157"/>
    </location>
</feature>
<keyword evidence="8" id="KW-0968">Cytoplasmic vesicle</keyword>